<protein>
    <submittedName>
        <fullName evidence="1">Uncharacterized protein</fullName>
    </submittedName>
</protein>
<name>A0ABN0WUA7_9ACTN</name>
<evidence type="ECO:0000313" key="2">
    <source>
        <dbReference type="Proteomes" id="UP001500063"/>
    </source>
</evidence>
<sequence length="102" mass="10788">MAGLPGQPLVECVRQEACDALAVWSYGLVHRQPHAATWAADVQNLAPTAASGHCSPCTDTIGTAQQEVESTLTMLQTIQPSVSVSAWAPRRAPSHVPSADQR</sequence>
<reference evidence="1 2" key="1">
    <citation type="journal article" date="2019" name="Int. J. Syst. Evol. Microbiol.">
        <title>The Global Catalogue of Microorganisms (GCM) 10K type strain sequencing project: providing services to taxonomists for standard genome sequencing and annotation.</title>
        <authorList>
            <consortium name="The Broad Institute Genomics Platform"/>
            <consortium name="The Broad Institute Genome Sequencing Center for Infectious Disease"/>
            <person name="Wu L."/>
            <person name="Ma J."/>
        </authorList>
    </citation>
    <scope>NUCLEOTIDE SEQUENCE [LARGE SCALE GENOMIC DNA]</scope>
    <source>
        <strain evidence="1 2">JCM 4565</strain>
    </source>
</reference>
<evidence type="ECO:0000313" key="1">
    <source>
        <dbReference type="EMBL" id="GAA0346727.1"/>
    </source>
</evidence>
<keyword evidence="2" id="KW-1185">Reference proteome</keyword>
<dbReference type="EMBL" id="BAAABW010000013">
    <property type="protein sequence ID" value="GAA0346727.1"/>
    <property type="molecule type" value="Genomic_DNA"/>
</dbReference>
<comment type="caution">
    <text evidence="1">The sequence shown here is derived from an EMBL/GenBank/DDBJ whole genome shotgun (WGS) entry which is preliminary data.</text>
</comment>
<accession>A0ABN0WUA7</accession>
<dbReference type="Proteomes" id="UP001500063">
    <property type="component" value="Unassembled WGS sequence"/>
</dbReference>
<organism evidence="1 2">
    <name type="scientific">Streptomyces blastmyceticus</name>
    <dbReference type="NCBI Taxonomy" id="68180"/>
    <lineage>
        <taxon>Bacteria</taxon>
        <taxon>Bacillati</taxon>
        <taxon>Actinomycetota</taxon>
        <taxon>Actinomycetes</taxon>
        <taxon>Kitasatosporales</taxon>
        <taxon>Streptomycetaceae</taxon>
        <taxon>Streptomyces</taxon>
    </lineage>
</organism>
<gene>
    <name evidence="1" type="ORF">GCM10010319_24060</name>
</gene>
<proteinExistence type="predicted"/>